<dbReference type="RefSeq" id="WP_302074926.1">
    <property type="nucleotide sequence ID" value="NZ_JAUKWQ010000001.1"/>
</dbReference>
<dbReference type="PANTHER" id="PTHR30346">
    <property type="entry name" value="TRANSCRIPTIONAL DUAL REGULATOR HCAR-RELATED"/>
    <property type="match status" value="1"/>
</dbReference>
<dbReference type="Gene3D" id="1.10.10.10">
    <property type="entry name" value="Winged helix-like DNA-binding domain superfamily/Winged helix DNA-binding domain"/>
    <property type="match status" value="1"/>
</dbReference>
<reference evidence="6" key="1">
    <citation type="journal article" date="2015" name="Int. J. Syst. Evol. Microbiol.">
        <title>Rhizobium oryzicola sp. nov., potential plant-growth-promoting endophytic bacteria isolated from rice roots.</title>
        <authorList>
            <person name="Zhang X.X."/>
            <person name="Gao J.S."/>
            <person name="Cao Y.H."/>
            <person name="Sheirdil R.A."/>
            <person name="Wang X.C."/>
            <person name="Zhang L."/>
        </authorList>
    </citation>
    <scope>NUCLEOTIDE SEQUENCE</scope>
    <source>
        <strain evidence="6">05753</strain>
    </source>
</reference>
<dbReference type="InterPro" id="IPR036390">
    <property type="entry name" value="WH_DNA-bd_sf"/>
</dbReference>
<dbReference type="Gene3D" id="3.40.190.10">
    <property type="entry name" value="Periplasmic binding protein-like II"/>
    <property type="match status" value="2"/>
</dbReference>
<sequence length="311" mass="33994">MLELRHFRYALAVADEGHMTRAAERLGIQQPPLSQQIKALETLVGTALFRRHPKGVELTDAGKAFIERARQVVADAEAAMEAARRAGRGETGALAIGFTTSATFHPLVSSVFRSMRLATPDLAMRLQEGSTTELATGLASERLDAAFIRAAANLDPRLTAELMNEEEMVLALPDDHVLGRTAPGTRIAFADVADDTFILYRRPTSQVLYDRIISACQTAGFSPRIAQETPMMISTLSLVAAGLGVTIIPESMARLETSGVTYRRFHKDAGLFAQLFLAFRRAEVNGALKRFIDESRRQARRLSGGDGQPLR</sequence>
<feature type="domain" description="HTH lysR-type" evidence="5">
    <location>
        <begin position="2"/>
        <end position="59"/>
    </location>
</feature>
<evidence type="ECO:0000313" key="7">
    <source>
        <dbReference type="Proteomes" id="UP001169006"/>
    </source>
</evidence>
<dbReference type="Pfam" id="PF03466">
    <property type="entry name" value="LysR_substrate"/>
    <property type="match status" value="1"/>
</dbReference>
<organism evidence="6 7">
    <name type="scientific">Rhizobium oryzicola</name>
    <dbReference type="NCBI Taxonomy" id="1232668"/>
    <lineage>
        <taxon>Bacteria</taxon>
        <taxon>Pseudomonadati</taxon>
        <taxon>Pseudomonadota</taxon>
        <taxon>Alphaproteobacteria</taxon>
        <taxon>Hyphomicrobiales</taxon>
        <taxon>Rhizobiaceae</taxon>
        <taxon>Rhizobium/Agrobacterium group</taxon>
        <taxon>Rhizobium</taxon>
    </lineage>
</organism>
<evidence type="ECO:0000313" key="6">
    <source>
        <dbReference type="EMBL" id="MDO1580771.1"/>
    </source>
</evidence>
<keyword evidence="7" id="KW-1185">Reference proteome</keyword>
<gene>
    <name evidence="6" type="ORF">Q2T52_01560</name>
</gene>
<dbReference type="SUPFAM" id="SSF53850">
    <property type="entry name" value="Periplasmic binding protein-like II"/>
    <property type="match status" value="1"/>
</dbReference>
<dbReference type="EMBL" id="JAUKWQ010000001">
    <property type="protein sequence ID" value="MDO1580771.1"/>
    <property type="molecule type" value="Genomic_DNA"/>
</dbReference>
<accession>A0ABT8SQY0</accession>
<evidence type="ECO:0000256" key="2">
    <source>
        <dbReference type="ARBA" id="ARBA00023015"/>
    </source>
</evidence>
<evidence type="ECO:0000256" key="1">
    <source>
        <dbReference type="ARBA" id="ARBA00009437"/>
    </source>
</evidence>
<comment type="similarity">
    <text evidence="1">Belongs to the LysR transcriptional regulatory family.</text>
</comment>
<dbReference type="InterPro" id="IPR000847">
    <property type="entry name" value="LysR_HTH_N"/>
</dbReference>
<reference evidence="6" key="2">
    <citation type="submission" date="2023-07" db="EMBL/GenBank/DDBJ databases">
        <authorList>
            <person name="Sun H."/>
        </authorList>
    </citation>
    <scope>NUCLEOTIDE SEQUENCE</scope>
    <source>
        <strain evidence="6">05753</strain>
    </source>
</reference>
<dbReference type="PRINTS" id="PR00039">
    <property type="entry name" value="HTHLYSR"/>
</dbReference>
<keyword evidence="3" id="KW-0238">DNA-binding</keyword>
<dbReference type="Pfam" id="PF00126">
    <property type="entry name" value="HTH_1"/>
    <property type="match status" value="1"/>
</dbReference>
<comment type="caution">
    <text evidence="6">The sequence shown here is derived from an EMBL/GenBank/DDBJ whole genome shotgun (WGS) entry which is preliminary data.</text>
</comment>
<keyword evidence="4" id="KW-0804">Transcription</keyword>
<evidence type="ECO:0000259" key="5">
    <source>
        <dbReference type="PROSITE" id="PS50931"/>
    </source>
</evidence>
<dbReference type="PROSITE" id="PS50931">
    <property type="entry name" value="HTH_LYSR"/>
    <property type="match status" value="1"/>
</dbReference>
<proteinExistence type="inferred from homology"/>
<dbReference type="PANTHER" id="PTHR30346:SF30">
    <property type="entry name" value="SMALL NEUTRAL PROTEASE REGULATORY PROTEIN"/>
    <property type="match status" value="1"/>
</dbReference>
<keyword evidence="2" id="KW-0805">Transcription regulation</keyword>
<evidence type="ECO:0000256" key="4">
    <source>
        <dbReference type="ARBA" id="ARBA00023163"/>
    </source>
</evidence>
<name>A0ABT8SQY0_9HYPH</name>
<dbReference type="InterPro" id="IPR005119">
    <property type="entry name" value="LysR_subst-bd"/>
</dbReference>
<dbReference type="Proteomes" id="UP001169006">
    <property type="component" value="Unassembled WGS sequence"/>
</dbReference>
<dbReference type="SUPFAM" id="SSF46785">
    <property type="entry name" value="Winged helix' DNA-binding domain"/>
    <property type="match status" value="1"/>
</dbReference>
<dbReference type="InterPro" id="IPR036388">
    <property type="entry name" value="WH-like_DNA-bd_sf"/>
</dbReference>
<evidence type="ECO:0000256" key="3">
    <source>
        <dbReference type="ARBA" id="ARBA00023125"/>
    </source>
</evidence>
<protein>
    <submittedName>
        <fullName evidence="6">LysR family transcriptional regulator</fullName>
    </submittedName>
</protein>